<reference evidence="3 4" key="1">
    <citation type="submission" date="2019-02" db="EMBL/GenBank/DDBJ databases">
        <title>Deep-cultivation of Planctomycetes and their phenomic and genomic characterization uncovers novel biology.</title>
        <authorList>
            <person name="Wiegand S."/>
            <person name="Jogler M."/>
            <person name="Boedeker C."/>
            <person name="Pinto D."/>
            <person name="Vollmers J."/>
            <person name="Rivas-Marin E."/>
            <person name="Kohn T."/>
            <person name="Peeters S.H."/>
            <person name="Heuer A."/>
            <person name="Rast P."/>
            <person name="Oberbeckmann S."/>
            <person name="Bunk B."/>
            <person name="Jeske O."/>
            <person name="Meyerdierks A."/>
            <person name="Storesund J.E."/>
            <person name="Kallscheuer N."/>
            <person name="Luecker S."/>
            <person name="Lage O.M."/>
            <person name="Pohl T."/>
            <person name="Merkel B.J."/>
            <person name="Hornburger P."/>
            <person name="Mueller R.-W."/>
            <person name="Bruemmer F."/>
            <person name="Labrenz M."/>
            <person name="Spormann A.M."/>
            <person name="Op Den Camp H."/>
            <person name="Overmann J."/>
            <person name="Amann R."/>
            <person name="Jetten M.S.M."/>
            <person name="Mascher T."/>
            <person name="Medema M.H."/>
            <person name="Devos D.P."/>
            <person name="Kaster A.-K."/>
            <person name="Ovreas L."/>
            <person name="Rohde M."/>
            <person name="Galperin M.Y."/>
            <person name="Jogler C."/>
        </authorList>
    </citation>
    <scope>NUCLEOTIDE SEQUENCE [LARGE SCALE GENOMIC DNA]</scope>
    <source>
        <strain evidence="3 4">KOR34</strain>
    </source>
</reference>
<keyword evidence="4" id="KW-1185">Reference proteome</keyword>
<evidence type="ECO:0000256" key="1">
    <source>
        <dbReference type="SAM" id="MobiDB-lite"/>
    </source>
</evidence>
<dbReference type="Proteomes" id="UP000316714">
    <property type="component" value="Unassembled WGS sequence"/>
</dbReference>
<dbReference type="RefSeq" id="WP_146562792.1">
    <property type="nucleotide sequence ID" value="NZ_SIHJ01000001.1"/>
</dbReference>
<dbReference type="AlphaFoldDB" id="A0A5C5VDV4"/>
<feature type="region of interest" description="Disordered" evidence="1">
    <location>
        <begin position="25"/>
        <end position="45"/>
    </location>
</feature>
<dbReference type="GO" id="GO:0003677">
    <property type="term" value="F:DNA binding"/>
    <property type="evidence" value="ECO:0007669"/>
    <property type="project" value="InterPro"/>
</dbReference>
<accession>A0A5C5VDV4</accession>
<evidence type="ECO:0000313" key="4">
    <source>
        <dbReference type="Proteomes" id="UP000316714"/>
    </source>
</evidence>
<dbReference type="SUPFAM" id="SSF143422">
    <property type="entry name" value="Transposase IS200-like"/>
    <property type="match status" value="1"/>
</dbReference>
<dbReference type="EMBL" id="SIHJ01000001">
    <property type="protein sequence ID" value="TWT36127.1"/>
    <property type="molecule type" value="Genomic_DNA"/>
</dbReference>
<comment type="caution">
    <text evidence="3">The sequence shown here is derived from an EMBL/GenBank/DDBJ whole genome shotgun (WGS) entry which is preliminary data.</text>
</comment>
<feature type="compositionally biased region" description="Basic and acidic residues" evidence="1">
    <location>
        <begin position="27"/>
        <end position="45"/>
    </location>
</feature>
<dbReference type="GO" id="GO:0004803">
    <property type="term" value="F:transposase activity"/>
    <property type="evidence" value="ECO:0007669"/>
    <property type="project" value="InterPro"/>
</dbReference>
<dbReference type="OrthoDB" id="274221at2"/>
<evidence type="ECO:0000313" key="3">
    <source>
        <dbReference type="EMBL" id="TWT36127.1"/>
    </source>
</evidence>
<dbReference type="InterPro" id="IPR002686">
    <property type="entry name" value="Transposase_17"/>
</dbReference>
<organism evidence="3 4">
    <name type="scientific">Posidoniimonas corsicana</name>
    <dbReference type="NCBI Taxonomy" id="1938618"/>
    <lineage>
        <taxon>Bacteria</taxon>
        <taxon>Pseudomonadati</taxon>
        <taxon>Planctomycetota</taxon>
        <taxon>Planctomycetia</taxon>
        <taxon>Pirellulales</taxon>
        <taxon>Lacipirellulaceae</taxon>
        <taxon>Posidoniimonas</taxon>
    </lineage>
</organism>
<name>A0A5C5VDV4_9BACT</name>
<dbReference type="Pfam" id="PF01797">
    <property type="entry name" value="Y1_Tnp"/>
    <property type="match status" value="1"/>
</dbReference>
<proteinExistence type="predicted"/>
<dbReference type="InterPro" id="IPR036515">
    <property type="entry name" value="Transposase_17_sf"/>
</dbReference>
<protein>
    <submittedName>
        <fullName evidence="3">Transposase IS200 like protein</fullName>
    </submittedName>
</protein>
<gene>
    <name evidence="3" type="ORF">KOR34_10260</name>
</gene>
<evidence type="ECO:0000259" key="2">
    <source>
        <dbReference type="Pfam" id="PF01797"/>
    </source>
</evidence>
<sequence>MRFWLLTSTTYGSWLPGDPRGSVTSVRDYRAGDPNTRRRVEHDRHGDPYEPYMPGLYRSAGAALKHKPVAFSLQHAKNLAGRFCETAEHRGWRLLAFSIMRDHVHWVCGGADSSPSDVLRDFKAYGSRGLNAELNGGVAKRWWTEGGSKRLLPNERAVFGAVNYVTCRQYMPRVTWRLEEE</sequence>
<feature type="domain" description="Transposase IS200-like" evidence="2">
    <location>
        <begin position="70"/>
        <end position="140"/>
    </location>
</feature>
<dbReference type="Gene3D" id="3.30.70.1290">
    <property type="entry name" value="Transposase IS200-like"/>
    <property type="match status" value="1"/>
</dbReference>
<dbReference type="GO" id="GO:0006313">
    <property type="term" value="P:DNA transposition"/>
    <property type="evidence" value="ECO:0007669"/>
    <property type="project" value="InterPro"/>
</dbReference>